<dbReference type="PANTHER" id="PTHR45793">
    <property type="entry name" value="HOMEOBOX PROTEIN"/>
    <property type="match status" value="1"/>
</dbReference>
<evidence type="ECO:0000313" key="10">
    <source>
        <dbReference type="Proteomes" id="UP000242188"/>
    </source>
</evidence>
<dbReference type="GO" id="GO:0000981">
    <property type="term" value="F:DNA-binding transcription factor activity, RNA polymerase II-specific"/>
    <property type="evidence" value="ECO:0007669"/>
    <property type="project" value="TreeGrafter"/>
</dbReference>
<organism evidence="9 10">
    <name type="scientific">Mizuhopecten yessoensis</name>
    <name type="common">Japanese scallop</name>
    <name type="synonym">Patinopecten yessoensis</name>
    <dbReference type="NCBI Taxonomy" id="6573"/>
    <lineage>
        <taxon>Eukaryota</taxon>
        <taxon>Metazoa</taxon>
        <taxon>Spiralia</taxon>
        <taxon>Lophotrochozoa</taxon>
        <taxon>Mollusca</taxon>
        <taxon>Bivalvia</taxon>
        <taxon>Autobranchia</taxon>
        <taxon>Pteriomorphia</taxon>
        <taxon>Pectinida</taxon>
        <taxon>Pectinoidea</taxon>
        <taxon>Pectinidae</taxon>
        <taxon>Mizuhopecten</taxon>
    </lineage>
</organism>
<dbReference type="PANTHER" id="PTHR45793:SF5">
    <property type="entry name" value="HOMEOTIC PROTEIN OCELLILESS"/>
    <property type="match status" value="1"/>
</dbReference>
<evidence type="ECO:0000256" key="1">
    <source>
        <dbReference type="ARBA" id="ARBA00004123"/>
    </source>
</evidence>
<name>A0A210QXH5_MIZYE</name>
<keyword evidence="10" id="KW-1185">Reference proteome</keyword>
<accession>A0A210QXH5</accession>
<dbReference type="PROSITE" id="PS50071">
    <property type="entry name" value="HOMEOBOX_2"/>
    <property type="match status" value="1"/>
</dbReference>
<dbReference type="CDD" id="cd00086">
    <property type="entry name" value="homeodomain"/>
    <property type="match status" value="1"/>
</dbReference>
<evidence type="ECO:0000256" key="2">
    <source>
        <dbReference type="ARBA" id="ARBA00022473"/>
    </source>
</evidence>
<dbReference type="SUPFAM" id="SSF46689">
    <property type="entry name" value="Homeodomain-like"/>
    <property type="match status" value="1"/>
</dbReference>
<evidence type="ECO:0000256" key="3">
    <source>
        <dbReference type="ARBA" id="ARBA00023125"/>
    </source>
</evidence>
<dbReference type="OrthoDB" id="6159439at2759"/>
<feature type="domain" description="Homeobox" evidence="8">
    <location>
        <begin position="12"/>
        <end position="72"/>
    </location>
</feature>
<keyword evidence="3 6" id="KW-0238">DNA-binding</keyword>
<evidence type="ECO:0000256" key="6">
    <source>
        <dbReference type="PROSITE-ProRule" id="PRU00108"/>
    </source>
</evidence>
<evidence type="ECO:0000256" key="5">
    <source>
        <dbReference type="ARBA" id="ARBA00023242"/>
    </source>
</evidence>
<dbReference type="Pfam" id="PF00046">
    <property type="entry name" value="Homeodomain"/>
    <property type="match status" value="1"/>
</dbReference>
<evidence type="ECO:0000313" key="9">
    <source>
        <dbReference type="EMBL" id="OWF53392.1"/>
    </source>
</evidence>
<gene>
    <name evidence="9" type="ORF">KP79_PYT10490</name>
</gene>
<keyword evidence="4 6" id="KW-0371">Homeobox</keyword>
<comment type="subcellular location">
    <subcellularLocation>
        <location evidence="1 6 7">Nucleus</location>
    </subcellularLocation>
</comment>
<evidence type="ECO:0000259" key="8">
    <source>
        <dbReference type="PROSITE" id="PS50071"/>
    </source>
</evidence>
<keyword evidence="2" id="KW-0217">Developmental protein</keyword>
<dbReference type="Gene3D" id="1.10.10.60">
    <property type="entry name" value="Homeodomain-like"/>
    <property type="match status" value="1"/>
</dbReference>
<dbReference type="GO" id="GO:0000978">
    <property type="term" value="F:RNA polymerase II cis-regulatory region sequence-specific DNA binding"/>
    <property type="evidence" value="ECO:0007669"/>
    <property type="project" value="TreeGrafter"/>
</dbReference>
<feature type="DNA-binding region" description="Homeobox" evidence="6">
    <location>
        <begin position="14"/>
        <end position="73"/>
    </location>
</feature>
<dbReference type="Proteomes" id="UP000242188">
    <property type="component" value="Unassembled WGS sequence"/>
</dbReference>
<evidence type="ECO:0000256" key="7">
    <source>
        <dbReference type="RuleBase" id="RU000682"/>
    </source>
</evidence>
<dbReference type="AlphaFoldDB" id="A0A210QXH5"/>
<dbReference type="EMBL" id="NEDP02001349">
    <property type="protein sequence ID" value="OWF53392.1"/>
    <property type="molecule type" value="Genomic_DNA"/>
</dbReference>
<evidence type="ECO:0000256" key="4">
    <source>
        <dbReference type="ARBA" id="ARBA00023155"/>
    </source>
</evidence>
<comment type="caution">
    <text evidence="9">The sequence shown here is derived from an EMBL/GenBank/DDBJ whole genome shotgun (WGS) entry which is preliminary data.</text>
</comment>
<protein>
    <submittedName>
        <fullName evidence="9">Ankyrin repeat domain-containing protein 63</fullName>
    </submittedName>
</protein>
<dbReference type="InterPro" id="IPR001356">
    <property type="entry name" value="HD"/>
</dbReference>
<dbReference type="InterPro" id="IPR009057">
    <property type="entry name" value="Homeodomain-like_sf"/>
</dbReference>
<dbReference type="GO" id="GO:0005634">
    <property type="term" value="C:nucleus"/>
    <property type="evidence" value="ECO:0007669"/>
    <property type="project" value="UniProtKB-SubCell"/>
</dbReference>
<reference evidence="9 10" key="1">
    <citation type="journal article" date="2017" name="Nat. Ecol. Evol.">
        <title>Scallop genome provides insights into evolution of bilaterian karyotype and development.</title>
        <authorList>
            <person name="Wang S."/>
            <person name="Zhang J."/>
            <person name="Jiao W."/>
            <person name="Li J."/>
            <person name="Xun X."/>
            <person name="Sun Y."/>
            <person name="Guo X."/>
            <person name="Huan P."/>
            <person name="Dong B."/>
            <person name="Zhang L."/>
            <person name="Hu X."/>
            <person name="Sun X."/>
            <person name="Wang J."/>
            <person name="Zhao C."/>
            <person name="Wang Y."/>
            <person name="Wang D."/>
            <person name="Huang X."/>
            <person name="Wang R."/>
            <person name="Lv J."/>
            <person name="Li Y."/>
            <person name="Zhang Z."/>
            <person name="Liu B."/>
            <person name="Lu W."/>
            <person name="Hui Y."/>
            <person name="Liang J."/>
            <person name="Zhou Z."/>
            <person name="Hou R."/>
            <person name="Li X."/>
            <person name="Liu Y."/>
            <person name="Li H."/>
            <person name="Ning X."/>
            <person name="Lin Y."/>
            <person name="Zhao L."/>
            <person name="Xing Q."/>
            <person name="Dou J."/>
            <person name="Li Y."/>
            <person name="Mao J."/>
            <person name="Guo H."/>
            <person name="Dou H."/>
            <person name="Li T."/>
            <person name="Mu C."/>
            <person name="Jiang W."/>
            <person name="Fu Q."/>
            <person name="Fu X."/>
            <person name="Miao Y."/>
            <person name="Liu J."/>
            <person name="Yu Q."/>
            <person name="Li R."/>
            <person name="Liao H."/>
            <person name="Li X."/>
            <person name="Kong Y."/>
            <person name="Jiang Z."/>
            <person name="Chourrout D."/>
            <person name="Li R."/>
            <person name="Bao Z."/>
        </authorList>
    </citation>
    <scope>NUCLEOTIDE SEQUENCE [LARGE SCALE GENOMIC DNA]</scope>
    <source>
        <strain evidence="9 10">PY_sf001</strain>
    </source>
</reference>
<dbReference type="SMART" id="SM00389">
    <property type="entry name" value="HOX"/>
    <property type="match status" value="1"/>
</dbReference>
<sequence>MATYIALSSGKMKKKRKRTVISKKDLEKLEALFQQDKWPDRSKKMHLAMVISKSENFISTWFQNRRAKFRRLQHDTETLVKNDDTVKLTFHDVRFSGNDISKSNSVMCDKNKESHVRSNQTPIGLEEIKMELNVLNKNQKNAFKRARKVNGNCERDERNGEVVLQDVTKSGITLSWEFVFRQIVEMAAASEGAMADGHPSITQAVRHAALGVPLRDAKLVYSREYGLDCEAA</sequence>
<proteinExistence type="predicted"/>
<keyword evidence="5 6" id="KW-0539">Nucleus</keyword>